<dbReference type="Gene3D" id="3.10.20.90">
    <property type="entry name" value="Phosphatidylinositol 3-kinase Catalytic Subunit, Chain A, domain 1"/>
    <property type="match status" value="1"/>
</dbReference>
<feature type="region of interest" description="Disordered" evidence="2">
    <location>
        <begin position="233"/>
        <end position="282"/>
    </location>
</feature>
<evidence type="ECO:0000256" key="1">
    <source>
        <dbReference type="SAM" id="Coils"/>
    </source>
</evidence>
<dbReference type="InterPro" id="IPR029071">
    <property type="entry name" value="Ubiquitin-like_domsf"/>
</dbReference>
<reference evidence="4 5" key="1">
    <citation type="submission" date="2019-03" db="EMBL/GenBank/DDBJ databases">
        <title>First draft genome of Liparis tanakae, snailfish: a comprehensive survey of snailfish specific genes.</title>
        <authorList>
            <person name="Kim W."/>
            <person name="Song I."/>
            <person name="Jeong J.-H."/>
            <person name="Kim D."/>
            <person name="Kim S."/>
            <person name="Ryu S."/>
            <person name="Song J.Y."/>
            <person name="Lee S.K."/>
        </authorList>
    </citation>
    <scope>NUCLEOTIDE SEQUENCE [LARGE SCALE GENOMIC DNA]</scope>
    <source>
        <tissue evidence="4">Muscle</tissue>
    </source>
</reference>
<dbReference type="InterPro" id="IPR000159">
    <property type="entry name" value="RA_dom"/>
</dbReference>
<feature type="region of interest" description="Disordered" evidence="2">
    <location>
        <begin position="181"/>
        <end position="220"/>
    </location>
</feature>
<feature type="coiled-coil region" evidence="1">
    <location>
        <begin position="129"/>
        <end position="156"/>
    </location>
</feature>
<dbReference type="OrthoDB" id="10051571at2759"/>
<feature type="compositionally biased region" description="Gly residues" evidence="2">
    <location>
        <begin position="183"/>
        <end position="192"/>
    </location>
</feature>
<proteinExistence type="predicted"/>
<dbReference type="SUPFAM" id="SSF54236">
    <property type="entry name" value="Ubiquitin-like"/>
    <property type="match status" value="1"/>
</dbReference>
<keyword evidence="1" id="KW-0175">Coiled coil</keyword>
<evidence type="ECO:0000259" key="3">
    <source>
        <dbReference type="PROSITE" id="PS50200"/>
    </source>
</evidence>
<organism evidence="4 5">
    <name type="scientific">Liparis tanakae</name>
    <name type="common">Tanaka's snailfish</name>
    <dbReference type="NCBI Taxonomy" id="230148"/>
    <lineage>
        <taxon>Eukaryota</taxon>
        <taxon>Metazoa</taxon>
        <taxon>Chordata</taxon>
        <taxon>Craniata</taxon>
        <taxon>Vertebrata</taxon>
        <taxon>Euteleostomi</taxon>
        <taxon>Actinopterygii</taxon>
        <taxon>Neopterygii</taxon>
        <taxon>Teleostei</taxon>
        <taxon>Neoteleostei</taxon>
        <taxon>Acanthomorphata</taxon>
        <taxon>Eupercaria</taxon>
        <taxon>Perciformes</taxon>
        <taxon>Cottioidei</taxon>
        <taxon>Cottales</taxon>
        <taxon>Liparidae</taxon>
        <taxon>Liparis</taxon>
    </lineage>
</organism>
<evidence type="ECO:0000313" key="4">
    <source>
        <dbReference type="EMBL" id="TNN25561.1"/>
    </source>
</evidence>
<dbReference type="PANTHER" id="PTHR15286">
    <property type="entry name" value="RAS-ASSOCIATING DOMAIN CONTAINING PROTEIN"/>
    <property type="match status" value="1"/>
</dbReference>
<feature type="region of interest" description="Disordered" evidence="2">
    <location>
        <begin position="313"/>
        <end position="340"/>
    </location>
</feature>
<keyword evidence="5" id="KW-1185">Reference proteome</keyword>
<dbReference type="SMART" id="SM00314">
    <property type="entry name" value="RA"/>
    <property type="match status" value="1"/>
</dbReference>
<dbReference type="AlphaFoldDB" id="A0A4Z2E9X4"/>
<protein>
    <submittedName>
        <fullName evidence="4">Ras association domain-containing protein 7</fullName>
    </submittedName>
</protein>
<evidence type="ECO:0000256" key="2">
    <source>
        <dbReference type="SAM" id="MobiDB-lite"/>
    </source>
</evidence>
<comment type="caution">
    <text evidence="4">The sequence shown here is derived from an EMBL/GenBank/DDBJ whole genome shotgun (WGS) entry which is preliminary data.</text>
</comment>
<dbReference type="PANTHER" id="PTHR15286:SF11">
    <property type="entry name" value="RAS ASSOCIATION DOMAIN-CONTAINING PROTEIN 7"/>
    <property type="match status" value="1"/>
</dbReference>
<dbReference type="GO" id="GO:0007165">
    <property type="term" value="P:signal transduction"/>
    <property type="evidence" value="ECO:0007669"/>
    <property type="project" value="InterPro"/>
</dbReference>
<gene>
    <name evidence="4" type="primary">Rassf7</name>
    <name evidence="4" type="ORF">EYF80_064308</name>
</gene>
<dbReference type="Proteomes" id="UP000314294">
    <property type="component" value="Unassembled WGS sequence"/>
</dbReference>
<dbReference type="EMBL" id="SRLO01012206">
    <property type="protein sequence ID" value="TNN25561.1"/>
    <property type="molecule type" value="Genomic_DNA"/>
</dbReference>
<sequence length="340" mass="36937">MELKVWVEGVARVVCGLSMNTSCQDVVIALAKSLGQTGRYILLVKRPGQERQLLPGDRPLQHLSRLGAPEVRFVLRRTGPSRGGGGAGAAPGSPARPKRTKPSRARSPSPGAPDPDPLSGPKEEAFRQVLQQHGRLQDLQAQLRALQREAEVWERPAHLAAGPARVSEGALEALRALEALGDQEGGPGGPAGPGAAAEAQRGRPDAAPSQLRSSTEAHGRRIQELHARAAQLEQELQQAEEEAPRPLEEALQQRQADDLQEALSGTQRDLRRREEKLQGGREEVEEVEEVEELEELDRELRQCKLQLFILQSGGPPRTAASARRSRSAVRHHMVEQGDAA</sequence>
<evidence type="ECO:0000313" key="5">
    <source>
        <dbReference type="Proteomes" id="UP000314294"/>
    </source>
</evidence>
<dbReference type="InterPro" id="IPR033593">
    <property type="entry name" value="N-RASSF"/>
</dbReference>
<dbReference type="Pfam" id="PF00788">
    <property type="entry name" value="RA"/>
    <property type="match status" value="1"/>
</dbReference>
<feature type="domain" description="Ras-associating" evidence="3">
    <location>
        <begin position="1"/>
        <end position="80"/>
    </location>
</feature>
<dbReference type="PROSITE" id="PS50200">
    <property type="entry name" value="RA"/>
    <property type="match status" value="1"/>
</dbReference>
<accession>A0A4Z2E9X4</accession>
<name>A0A4Z2E9X4_9TELE</name>
<feature type="region of interest" description="Disordered" evidence="2">
    <location>
        <begin position="76"/>
        <end position="122"/>
    </location>
</feature>
<feature type="compositionally biased region" description="Basic and acidic residues" evidence="2">
    <location>
        <begin position="268"/>
        <end position="282"/>
    </location>
</feature>